<organism evidence="1 2">
    <name type="scientific">Boletus edulis BED1</name>
    <dbReference type="NCBI Taxonomy" id="1328754"/>
    <lineage>
        <taxon>Eukaryota</taxon>
        <taxon>Fungi</taxon>
        <taxon>Dikarya</taxon>
        <taxon>Basidiomycota</taxon>
        <taxon>Agaricomycotina</taxon>
        <taxon>Agaricomycetes</taxon>
        <taxon>Agaricomycetidae</taxon>
        <taxon>Boletales</taxon>
        <taxon>Boletineae</taxon>
        <taxon>Boletaceae</taxon>
        <taxon>Boletoideae</taxon>
        <taxon>Boletus</taxon>
    </lineage>
</organism>
<protein>
    <submittedName>
        <fullName evidence="1">Uncharacterized protein</fullName>
    </submittedName>
</protein>
<reference evidence="1" key="1">
    <citation type="submission" date="2019-10" db="EMBL/GenBank/DDBJ databases">
        <authorList>
            <consortium name="DOE Joint Genome Institute"/>
            <person name="Kuo A."/>
            <person name="Miyauchi S."/>
            <person name="Kiss E."/>
            <person name="Drula E."/>
            <person name="Kohler A."/>
            <person name="Sanchez-Garcia M."/>
            <person name="Andreopoulos B."/>
            <person name="Barry K.W."/>
            <person name="Bonito G."/>
            <person name="Buee M."/>
            <person name="Carver A."/>
            <person name="Chen C."/>
            <person name="Cichocki N."/>
            <person name="Clum A."/>
            <person name="Culley D."/>
            <person name="Crous P.W."/>
            <person name="Fauchery L."/>
            <person name="Girlanda M."/>
            <person name="Hayes R."/>
            <person name="Keri Z."/>
            <person name="LaButti K."/>
            <person name="Lipzen A."/>
            <person name="Lombard V."/>
            <person name="Magnuson J."/>
            <person name="Maillard F."/>
            <person name="Morin E."/>
            <person name="Murat C."/>
            <person name="Nolan M."/>
            <person name="Ohm R."/>
            <person name="Pangilinan J."/>
            <person name="Pereira M."/>
            <person name="Perotto S."/>
            <person name="Peter M."/>
            <person name="Riley R."/>
            <person name="Sitrit Y."/>
            <person name="Stielow B."/>
            <person name="Szollosi G."/>
            <person name="Zifcakova L."/>
            <person name="Stursova M."/>
            <person name="Spatafora J.W."/>
            <person name="Tedersoo L."/>
            <person name="Vaario L.-M."/>
            <person name="Yamada A."/>
            <person name="Yan M."/>
            <person name="Wang P."/>
            <person name="Xu J."/>
            <person name="Bruns T."/>
            <person name="Baldrian P."/>
            <person name="Vilgalys R."/>
            <person name="Henrissat B."/>
            <person name="Grigoriev I.V."/>
            <person name="Hibbett D."/>
            <person name="Nagy L.G."/>
            <person name="Martin F.M."/>
        </authorList>
    </citation>
    <scope>NUCLEOTIDE SEQUENCE</scope>
    <source>
        <strain evidence="1">BED1</strain>
    </source>
</reference>
<gene>
    <name evidence="1" type="ORF">L210DRAFT_3503084</name>
</gene>
<dbReference type="Proteomes" id="UP001194468">
    <property type="component" value="Unassembled WGS sequence"/>
</dbReference>
<evidence type="ECO:0000313" key="1">
    <source>
        <dbReference type="EMBL" id="KAF8443330.1"/>
    </source>
</evidence>
<name>A0AAD4GGG9_BOLED</name>
<comment type="caution">
    <text evidence="1">The sequence shown here is derived from an EMBL/GenBank/DDBJ whole genome shotgun (WGS) entry which is preliminary data.</text>
</comment>
<dbReference type="EMBL" id="WHUW01000008">
    <property type="protein sequence ID" value="KAF8443330.1"/>
    <property type="molecule type" value="Genomic_DNA"/>
</dbReference>
<evidence type="ECO:0000313" key="2">
    <source>
        <dbReference type="Proteomes" id="UP001194468"/>
    </source>
</evidence>
<dbReference type="AlphaFoldDB" id="A0AAD4GGG9"/>
<sequence length="278" mass="31154">MSFEIISAEIISADRIWNMHELLQKIVGNISVETLYPQRTRVLHSRHEPLNTQQFELYVTKHSRAFTAEAGIGKWQELIPAGITRATRANDYKLPRDTIRTAHQSHNVSPATAMSDLHARKFLIVLASPSAPPPFPVGANVDEGPVSPVIAGGKDNVWSVRRVENGHYNLTLEQMGPRWLSRGIEDDVVVGLMPLPGEWVITRGEDGTFSSAPILLTFIDDILTLELKYVRIEEPGDIFPTKSWALDSTEPGTRLTRENTYRIRNPIPSSRMNGLTRT</sequence>
<proteinExistence type="predicted"/>
<keyword evidence="2" id="KW-1185">Reference proteome</keyword>
<reference evidence="1" key="2">
    <citation type="journal article" date="2020" name="Nat. Commun.">
        <title>Large-scale genome sequencing of mycorrhizal fungi provides insights into the early evolution of symbiotic traits.</title>
        <authorList>
            <person name="Miyauchi S."/>
            <person name="Kiss E."/>
            <person name="Kuo A."/>
            <person name="Drula E."/>
            <person name="Kohler A."/>
            <person name="Sanchez-Garcia M."/>
            <person name="Morin E."/>
            <person name="Andreopoulos B."/>
            <person name="Barry K.W."/>
            <person name="Bonito G."/>
            <person name="Buee M."/>
            <person name="Carver A."/>
            <person name="Chen C."/>
            <person name="Cichocki N."/>
            <person name="Clum A."/>
            <person name="Culley D."/>
            <person name="Crous P.W."/>
            <person name="Fauchery L."/>
            <person name="Girlanda M."/>
            <person name="Hayes R.D."/>
            <person name="Keri Z."/>
            <person name="LaButti K."/>
            <person name="Lipzen A."/>
            <person name="Lombard V."/>
            <person name="Magnuson J."/>
            <person name="Maillard F."/>
            <person name="Murat C."/>
            <person name="Nolan M."/>
            <person name="Ohm R.A."/>
            <person name="Pangilinan J."/>
            <person name="Pereira M.F."/>
            <person name="Perotto S."/>
            <person name="Peter M."/>
            <person name="Pfister S."/>
            <person name="Riley R."/>
            <person name="Sitrit Y."/>
            <person name="Stielow J.B."/>
            <person name="Szollosi G."/>
            <person name="Zifcakova L."/>
            <person name="Stursova M."/>
            <person name="Spatafora J.W."/>
            <person name="Tedersoo L."/>
            <person name="Vaario L.M."/>
            <person name="Yamada A."/>
            <person name="Yan M."/>
            <person name="Wang P."/>
            <person name="Xu J."/>
            <person name="Bruns T."/>
            <person name="Baldrian P."/>
            <person name="Vilgalys R."/>
            <person name="Dunand C."/>
            <person name="Henrissat B."/>
            <person name="Grigoriev I.V."/>
            <person name="Hibbett D."/>
            <person name="Nagy L.G."/>
            <person name="Martin F.M."/>
        </authorList>
    </citation>
    <scope>NUCLEOTIDE SEQUENCE</scope>
    <source>
        <strain evidence="1">BED1</strain>
    </source>
</reference>
<accession>A0AAD4GGG9</accession>